<organism evidence="1 2">
    <name type="scientific">Streptomyces sp. 900129855</name>
    <dbReference type="NCBI Taxonomy" id="3155129"/>
    <lineage>
        <taxon>Bacteria</taxon>
        <taxon>Bacillati</taxon>
        <taxon>Actinomycetota</taxon>
        <taxon>Actinomycetes</taxon>
        <taxon>Kitasatosporales</taxon>
        <taxon>Streptomycetaceae</taxon>
        <taxon>Streptomyces</taxon>
    </lineage>
</organism>
<proteinExistence type="predicted"/>
<keyword evidence="2" id="KW-1185">Reference proteome</keyword>
<comment type="caution">
    <text evidence="1">The sequence shown here is derived from an EMBL/GenBank/DDBJ whole genome shotgun (WGS) entry which is preliminary data.</text>
</comment>
<sequence>MHGRNNPLPPVIKHLQRGCLSVQQTPDGHVYRHRLGSLAFKDEDIHGAEATWTVTAPVARAIAVLERFQPQDQPYLLAPAPSTRRRSTFPVPNSNTTNKDIAFLISWITAYCGDRSRPDGIPWNGASCLG</sequence>
<protein>
    <submittedName>
        <fullName evidence="1">Uncharacterized protein</fullName>
    </submittedName>
</protein>
<name>A0ABV2ZXT7_9ACTN</name>
<dbReference type="Proteomes" id="UP001550739">
    <property type="component" value="Unassembled WGS sequence"/>
</dbReference>
<dbReference type="EMBL" id="JBEZVE010000041">
    <property type="protein sequence ID" value="MEU3787382.1"/>
    <property type="molecule type" value="Genomic_DNA"/>
</dbReference>
<evidence type="ECO:0000313" key="1">
    <source>
        <dbReference type="EMBL" id="MEU3787382.1"/>
    </source>
</evidence>
<evidence type="ECO:0000313" key="2">
    <source>
        <dbReference type="Proteomes" id="UP001550739"/>
    </source>
</evidence>
<dbReference type="RefSeq" id="WP_334575075.1">
    <property type="nucleotide sequence ID" value="NZ_JBEZVE010000041.1"/>
</dbReference>
<gene>
    <name evidence="1" type="ORF">AB0E89_43865</name>
</gene>
<accession>A0ABV2ZXT7</accession>
<reference evidence="1 2" key="1">
    <citation type="submission" date="2024-06" db="EMBL/GenBank/DDBJ databases">
        <title>The Natural Products Discovery Center: Release of the First 8490 Sequenced Strains for Exploring Actinobacteria Biosynthetic Diversity.</title>
        <authorList>
            <person name="Kalkreuter E."/>
            <person name="Kautsar S.A."/>
            <person name="Yang D."/>
            <person name="Bader C.D."/>
            <person name="Teijaro C.N."/>
            <person name="Fluegel L."/>
            <person name="Davis C.M."/>
            <person name="Simpson J.R."/>
            <person name="Lauterbach L."/>
            <person name="Steele A.D."/>
            <person name="Gui C."/>
            <person name="Meng S."/>
            <person name="Li G."/>
            <person name="Viehrig K."/>
            <person name="Ye F."/>
            <person name="Su P."/>
            <person name="Kiefer A.F."/>
            <person name="Nichols A."/>
            <person name="Cepeda A.J."/>
            <person name="Yan W."/>
            <person name="Fan B."/>
            <person name="Jiang Y."/>
            <person name="Adhikari A."/>
            <person name="Zheng C.-J."/>
            <person name="Schuster L."/>
            <person name="Cowan T.M."/>
            <person name="Smanski M.J."/>
            <person name="Chevrette M.G."/>
            <person name="De Carvalho L.P.S."/>
            <person name="Shen B."/>
        </authorList>
    </citation>
    <scope>NUCLEOTIDE SEQUENCE [LARGE SCALE GENOMIC DNA]</scope>
    <source>
        <strain evidence="1 2">NPDC033843</strain>
    </source>
</reference>